<organism evidence="1 2">
    <name type="scientific">Brassica cretica</name>
    <name type="common">Mustard</name>
    <dbReference type="NCBI Taxonomy" id="69181"/>
    <lineage>
        <taxon>Eukaryota</taxon>
        <taxon>Viridiplantae</taxon>
        <taxon>Streptophyta</taxon>
        <taxon>Embryophyta</taxon>
        <taxon>Tracheophyta</taxon>
        <taxon>Spermatophyta</taxon>
        <taxon>Magnoliopsida</taxon>
        <taxon>eudicotyledons</taxon>
        <taxon>Gunneridae</taxon>
        <taxon>Pentapetalae</taxon>
        <taxon>rosids</taxon>
        <taxon>malvids</taxon>
        <taxon>Brassicales</taxon>
        <taxon>Brassicaceae</taxon>
        <taxon>Brassiceae</taxon>
        <taxon>Brassica</taxon>
    </lineage>
</organism>
<dbReference type="Proteomes" id="UP000266723">
    <property type="component" value="Unassembled WGS sequence"/>
</dbReference>
<comment type="caution">
    <text evidence="1">The sequence shown here is derived from an EMBL/GenBank/DDBJ whole genome shotgun (WGS) entry which is preliminary data.</text>
</comment>
<keyword evidence="2" id="KW-1185">Reference proteome</keyword>
<reference evidence="1 2" key="1">
    <citation type="journal article" date="2020" name="BMC Genomics">
        <title>Intraspecific diversification of the crop wild relative Brassica cretica Lam. using demographic model selection.</title>
        <authorList>
            <person name="Kioukis A."/>
            <person name="Michalopoulou V.A."/>
            <person name="Briers L."/>
            <person name="Pirintsos S."/>
            <person name="Studholme D.J."/>
            <person name="Pavlidis P."/>
            <person name="Sarris P.F."/>
        </authorList>
    </citation>
    <scope>NUCLEOTIDE SEQUENCE [LARGE SCALE GENOMIC DNA]</scope>
    <source>
        <strain evidence="2">cv. PFS-1207/04</strain>
    </source>
</reference>
<accession>A0ABQ7DUX2</accession>
<protein>
    <submittedName>
        <fullName evidence="1">Uncharacterized protein</fullName>
    </submittedName>
</protein>
<dbReference type="EMBL" id="QGKV02000649">
    <property type="protein sequence ID" value="KAF3580901.1"/>
    <property type="molecule type" value="Genomic_DNA"/>
</dbReference>
<name>A0ABQ7DUX2_BRACR</name>
<proteinExistence type="predicted"/>
<evidence type="ECO:0000313" key="1">
    <source>
        <dbReference type="EMBL" id="KAF3580901.1"/>
    </source>
</evidence>
<evidence type="ECO:0000313" key="2">
    <source>
        <dbReference type="Proteomes" id="UP000266723"/>
    </source>
</evidence>
<gene>
    <name evidence="1" type="ORF">DY000_02030366</name>
</gene>
<sequence length="264" mass="29424">MKISPSSLARFNAEEVSKAAAEARKKFKIIQPVLKKEHPFVGSQARSISFRMFSAKFESVNSNGKQGRQIKRIRLPAEPLMNVQTRVAMETSTNSGLAPFHLDVRSAFQTSRAMSESGGVMVTSSPESSLESHDIHPFLECRLKQNGQCSMDFGLMGQKRGQHQQQSMMMLMLLSTSTSDNHRILEAFYGWSRADGLVKKIKKRSQDKNGDDKGDLGFRWILDDGIPVKEWVVVWSGVTSVEGLWRNGRAISAKSPMDEDGNGN</sequence>